<reference evidence="2" key="1">
    <citation type="submission" date="2020-07" db="EMBL/GenBank/DDBJ databases">
        <title>Genome sequence and genetic diversity analysis of an under-domesticated orphan crop, white fonio (Digitaria exilis).</title>
        <authorList>
            <person name="Bennetzen J.L."/>
            <person name="Chen S."/>
            <person name="Ma X."/>
            <person name="Wang X."/>
            <person name="Yssel A.E.J."/>
            <person name="Chaluvadi S.R."/>
            <person name="Johnson M."/>
            <person name="Gangashetty P."/>
            <person name="Hamidou F."/>
            <person name="Sanogo M.D."/>
            <person name="Zwaenepoel A."/>
            <person name="Wallace J."/>
            <person name="Van De Peer Y."/>
            <person name="Van Deynze A."/>
        </authorList>
    </citation>
    <scope>NUCLEOTIDE SEQUENCE</scope>
    <source>
        <tissue evidence="2">Leaves</tissue>
    </source>
</reference>
<sequence>MGSALSSSNGKGCLSMRKIGSAAAFVCVALILVVAAGAATLHHHPTPVHTTNSTSILRSSEAATVESTNVPKTRNRCASNRRSSSTSGCDDPLPRGIIHATTNLEMEPSLASDPEHRTKQQESAATTPPKPKKSLLAVPVGIKNKAVVDKLVSKFPADDFAVMLFHYDGAVEQWADVAWREGLHVSQPALDRRSEIHHAITARAASPTATRCHHGDGGGGGGPPCAGWVEAMVPVLSRAAWRCAWGMLQNDLIHGWGLDYKLGYCAQGDRGVHVGVVDSEYVLHRGVPMLGGGGGKGTKSSAGRAAIFNRRWEEAAAEDESDGQLQIDDWPGGAHLLLLQLAASQQLAEPLQPGTNSPAG</sequence>
<keyword evidence="3" id="KW-1185">Reference proteome</keyword>
<feature type="compositionally biased region" description="Low complexity" evidence="1">
    <location>
        <begin position="76"/>
        <end position="87"/>
    </location>
</feature>
<dbReference type="EMBL" id="JACEFO010001972">
    <property type="protein sequence ID" value="KAF8690852.1"/>
    <property type="molecule type" value="Genomic_DNA"/>
</dbReference>
<dbReference type="Proteomes" id="UP000636709">
    <property type="component" value="Unassembled WGS sequence"/>
</dbReference>
<comment type="caution">
    <text evidence="2">The sequence shown here is derived from an EMBL/GenBank/DDBJ whole genome shotgun (WGS) entry which is preliminary data.</text>
</comment>
<dbReference type="AlphaFoldDB" id="A0A835BDT5"/>
<evidence type="ECO:0000256" key="1">
    <source>
        <dbReference type="SAM" id="MobiDB-lite"/>
    </source>
</evidence>
<accession>A0A835BDT5</accession>
<protein>
    <submittedName>
        <fullName evidence="2">Uncharacterized protein</fullName>
    </submittedName>
</protein>
<feature type="region of interest" description="Disordered" evidence="1">
    <location>
        <begin position="43"/>
        <end position="134"/>
    </location>
</feature>
<gene>
    <name evidence="2" type="ORF">HU200_041252</name>
</gene>
<name>A0A835BDT5_9POAL</name>
<dbReference type="InterPro" id="IPR007877">
    <property type="entry name" value="DUF707"/>
</dbReference>
<feature type="compositionally biased region" description="Polar residues" evidence="1">
    <location>
        <begin position="52"/>
        <end position="72"/>
    </location>
</feature>
<organism evidence="2 3">
    <name type="scientific">Digitaria exilis</name>
    <dbReference type="NCBI Taxonomy" id="1010633"/>
    <lineage>
        <taxon>Eukaryota</taxon>
        <taxon>Viridiplantae</taxon>
        <taxon>Streptophyta</taxon>
        <taxon>Embryophyta</taxon>
        <taxon>Tracheophyta</taxon>
        <taxon>Spermatophyta</taxon>
        <taxon>Magnoliopsida</taxon>
        <taxon>Liliopsida</taxon>
        <taxon>Poales</taxon>
        <taxon>Poaceae</taxon>
        <taxon>PACMAD clade</taxon>
        <taxon>Panicoideae</taxon>
        <taxon>Panicodae</taxon>
        <taxon>Paniceae</taxon>
        <taxon>Anthephorinae</taxon>
        <taxon>Digitaria</taxon>
    </lineage>
</organism>
<dbReference type="Pfam" id="PF05212">
    <property type="entry name" value="DUF707"/>
    <property type="match status" value="1"/>
</dbReference>
<dbReference type="PANTHER" id="PTHR31210">
    <property type="entry name" value="OS06G0731900 PROTEIN"/>
    <property type="match status" value="1"/>
</dbReference>
<proteinExistence type="predicted"/>
<dbReference type="PANTHER" id="PTHR31210:SF84">
    <property type="entry name" value="OS07G0414700 PROTEIN"/>
    <property type="match status" value="1"/>
</dbReference>
<evidence type="ECO:0000313" key="3">
    <source>
        <dbReference type="Proteomes" id="UP000636709"/>
    </source>
</evidence>
<dbReference type="OrthoDB" id="658422at2759"/>
<evidence type="ECO:0000313" key="2">
    <source>
        <dbReference type="EMBL" id="KAF8690852.1"/>
    </source>
</evidence>